<sequence length="111" mass="11387">MKRARVLAAIGGGLAVSALSLSAGVASAQPNLDAVVNTTCSYDQVIAALNDQRPDLAAEVNSSPGFQGQLRSFLASGPAQRQQTVNFLKGSSMAQAYLGPIVQISGSCSNY</sequence>
<keyword evidence="3" id="KW-1185">Reference proteome</keyword>
<accession>A0A9X2YTZ9</accession>
<reference evidence="2" key="2">
    <citation type="journal article" date="2022" name="BMC Genomics">
        <title>Comparative genome analysis of mycobacteria focusing on tRNA and non-coding RNA.</title>
        <authorList>
            <person name="Behra P.R.K."/>
            <person name="Pettersson B.M.F."/>
            <person name="Ramesh M."/>
            <person name="Das S."/>
            <person name="Dasgupta S."/>
            <person name="Kirsebom L.A."/>
        </authorList>
    </citation>
    <scope>NUCLEOTIDE SEQUENCE</scope>
    <source>
        <strain evidence="2">DSM 44615</strain>
    </source>
</reference>
<comment type="caution">
    <text evidence="2">The sequence shown here is derived from an EMBL/GenBank/DDBJ whole genome shotgun (WGS) entry which is preliminary data.</text>
</comment>
<feature type="chain" id="PRO_5040914170" evidence="1">
    <location>
        <begin position="29"/>
        <end position="111"/>
    </location>
</feature>
<organism evidence="2 3">
    <name type="scientific">[Mycobacterium] manitobense</name>
    <dbReference type="NCBI Taxonomy" id="190147"/>
    <lineage>
        <taxon>Bacteria</taxon>
        <taxon>Bacillati</taxon>
        <taxon>Actinomycetota</taxon>
        <taxon>Actinomycetes</taxon>
        <taxon>Mycobacteriales</taxon>
        <taxon>Mycobacteriaceae</taxon>
        <taxon>Mycolicibacterium</taxon>
    </lineage>
</organism>
<dbReference type="NCBIfam" id="TIGR04529">
    <property type="entry name" value="MTB_hemophore"/>
    <property type="match status" value="1"/>
</dbReference>
<dbReference type="AlphaFoldDB" id="A0A9X2YTZ9"/>
<dbReference type="InterPro" id="IPR032407">
    <property type="entry name" value="MHB"/>
</dbReference>
<dbReference type="RefSeq" id="WP_264015538.1">
    <property type="nucleotide sequence ID" value="NZ_JACKSJ010000235.1"/>
</dbReference>
<dbReference type="Proteomes" id="UP001140293">
    <property type="component" value="Unassembled WGS sequence"/>
</dbReference>
<evidence type="ECO:0000256" key="1">
    <source>
        <dbReference type="SAM" id="SignalP"/>
    </source>
</evidence>
<name>A0A9X2YTZ9_9MYCO</name>
<gene>
    <name evidence="2" type="ORF">H7I41_26005</name>
</gene>
<proteinExistence type="predicted"/>
<keyword evidence="1" id="KW-0732">Signal</keyword>
<reference evidence="2" key="1">
    <citation type="submission" date="2020-07" db="EMBL/GenBank/DDBJ databases">
        <authorList>
            <person name="Pettersson B.M.F."/>
            <person name="Behra P.R.K."/>
            <person name="Ramesh M."/>
            <person name="Das S."/>
            <person name="Dasgupta S."/>
            <person name="Kirsebom L.A."/>
        </authorList>
    </citation>
    <scope>NUCLEOTIDE SEQUENCE</scope>
    <source>
        <strain evidence="2">DSM 44615</strain>
    </source>
</reference>
<protein>
    <submittedName>
        <fullName evidence="2">Hemophore-related protein</fullName>
    </submittedName>
</protein>
<dbReference type="EMBL" id="JACKSJ010000235">
    <property type="protein sequence ID" value="MCV7173380.1"/>
    <property type="molecule type" value="Genomic_DNA"/>
</dbReference>
<dbReference type="GO" id="GO:0020037">
    <property type="term" value="F:heme binding"/>
    <property type="evidence" value="ECO:0007669"/>
    <property type="project" value="InterPro"/>
</dbReference>
<feature type="signal peptide" evidence="1">
    <location>
        <begin position="1"/>
        <end position="28"/>
    </location>
</feature>
<evidence type="ECO:0000313" key="3">
    <source>
        <dbReference type="Proteomes" id="UP001140293"/>
    </source>
</evidence>
<evidence type="ECO:0000313" key="2">
    <source>
        <dbReference type="EMBL" id="MCV7173380.1"/>
    </source>
</evidence>